<keyword evidence="1" id="KW-1133">Transmembrane helix</keyword>
<keyword evidence="1" id="KW-0812">Transmembrane</keyword>
<accession>A0A448L7J6</accession>
<dbReference type="InterPro" id="IPR021215">
    <property type="entry name" value="DUF2752"/>
</dbReference>
<evidence type="ECO:0000256" key="1">
    <source>
        <dbReference type="SAM" id="Phobius"/>
    </source>
</evidence>
<protein>
    <submittedName>
        <fullName evidence="2">Protein of uncharacterized function (DUF2752)</fullName>
    </submittedName>
</protein>
<dbReference type="Proteomes" id="UP000274578">
    <property type="component" value="Chromosome 1"/>
</dbReference>
<evidence type="ECO:0000313" key="3">
    <source>
        <dbReference type="Proteomes" id="UP000274578"/>
    </source>
</evidence>
<keyword evidence="1" id="KW-0472">Membrane</keyword>
<evidence type="ECO:0000313" key="2">
    <source>
        <dbReference type="EMBL" id="VEH15960.1"/>
    </source>
</evidence>
<dbReference type="EMBL" id="LR134384">
    <property type="protein sequence ID" value="VEH15960.1"/>
    <property type="molecule type" value="Genomic_DNA"/>
</dbReference>
<sequence>MSKIKIGAVISAVAVAIFALYFANPSSYQLWPKCPFKLLTGLDCPSCGIQRFFHAFLHGDFLHAIAYNYYLIYALPYALSFLVAMALPQGKYKNSLKKIIESKPAVWLYVITFFAWLIVRNLYHI</sequence>
<feature type="transmembrane region" description="Helical" evidence="1">
    <location>
        <begin position="7"/>
        <end position="23"/>
    </location>
</feature>
<name>A0A448L7J6_9BACT</name>
<feature type="transmembrane region" description="Helical" evidence="1">
    <location>
        <begin position="67"/>
        <end position="86"/>
    </location>
</feature>
<reference evidence="2 3" key="1">
    <citation type="submission" date="2018-12" db="EMBL/GenBank/DDBJ databases">
        <authorList>
            <consortium name="Pathogen Informatics"/>
        </authorList>
    </citation>
    <scope>NUCLEOTIDE SEQUENCE [LARGE SCALE GENOMIC DNA]</scope>
    <source>
        <strain evidence="2 3">NCTC13071</strain>
    </source>
</reference>
<dbReference type="AlphaFoldDB" id="A0A448L7J6"/>
<dbReference type="RefSeq" id="WP_018919319.1">
    <property type="nucleotide sequence ID" value="NZ_LR134384.1"/>
</dbReference>
<proteinExistence type="predicted"/>
<dbReference type="Pfam" id="PF10825">
    <property type="entry name" value="DUF2752"/>
    <property type="match status" value="1"/>
</dbReference>
<gene>
    <name evidence="2" type="ORF">NCTC13071_01976</name>
</gene>
<dbReference type="GeneID" id="85012760"/>
<organism evidence="2 3">
    <name type="scientific">Segatella oris</name>
    <dbReference type="NCBI Taxonomy" id="28135"/>
    <lineage>
        <taxon>Bacteria</taxon>
        <taxon>Pseudomonadati</taxon>
        <taxon>Bacteroidota</taxon>
        <taxon>Bacteroidia</taxon>
        <taxon>Bacteroidales</taxon>
        <taxon>Prevotellaceae</taxon>
        <taxon>Segatella</taxon>
    </lineage>
</organism>
<feature type="transmembrane region" description="Helical" evidence="1">
    <location>
        <begin position="106"/>
        <end position="123"/>
    </location>
</feature>
<dbReference type="KEGG" id="poc:NCTC13071_01976"/>